<protein>
    <recommendedName>
        <fullName evidence="4">Outer membrane protein beta-barrel domain-containing protein</fullName>
    </recommendedName>
</protein>
<reference evidence="2 3" key="1">
    <citation type="submission" date="2024-06" db="EMBL/GenBank/DDBJ databases">
        <authorList>
            <person name="Kaempfer P."/>
            <person name="Viver T."/>
        </authorList>
    </citation>
    <scope>NUCLEOTIDE SEQUENCE [LARGE SCALE GENOMIC DNA]</scope>
    <source>
        <strain evidence="2 3">ST-119</strain>
    </source>
</reference>
<feature type="chain" id="PRO_5045656568" description="Outer membrane protein beta-barrel domain-containing protein" evidence="1">
    <location>
        <begin position="25"/>
        <end position="204"/>
    </location>
</feature>
<gene>
    <name evidence="2" type="ORF">ABS766_09100</name>
</gene>
<evidence type="ECO:0000313" key="2">
    <source>
        <dbReference type="EMBL" id="MFL9844576.1"/>
    </source>
</evidence>
<proteinExistence type="predicted"/>
<feature type="signal peptide" evidence="1">
    <location>
        <begin position="1"/>
        <end position="24"/>
    </location>
</feature>
<evidence type="ECO:0000256" key="1">
    <source>
        <dbReference type="SAM" id="SignalP"/>
    </source>
</evidence>
<sequence>MKKKPSLNLLCCLLIFAGINITYGQDNKKPETIFVTEYSAQDKASPQIFFTQISLSIPFRSNPAKDEVENYDDTEPTVLDYFLPDGIGLNYGIGIHFKSWIGLSANTGIEWIGSEKLVSAPVYGSVIFIPRFFEDTNLYMQAGYGYAFALGRGNLSGTYAKARLGLAGEMQALYVEVTGNNFNMHGKSTIGSFSIGVTLYDFGL</sequence>
<comment type="caution">
    <text evidence="2">The sequence shown here is derived from an EMBL/GenBank/DDBJ whole genome shotgun (WGS) entry which is preliminary data.</text>
</comment>
<name>A0ABW8YZJ7_9FLAO</name>
<organism evidence="2 3">
    <name type="scientific">Flavobacterium rhizosphaerae</name>
    <dbReference type="NCBI Taxonomy" id="3163298"/>
    <lineage>
        <taxon>Bacteria</taxon>
        <taxon>Pseudomonadati</taxon>
        <taxon>Bacteroidota</taxon>
        <taxon>Flavobacteriia</taxon>
        <taxon>Flavobacteriales</taxon>
        <taxon>Flavobacteriaceae</taxon>
        <taxon>Flavobacterium</taxon>
    </lineage>
</organism>
<dbReference type="RefSeq" id="WP_408084829.1">
    <property type="nucleotide sequence ID" value="NZ_JBELPZ010000008.1"/>
</dbReference>
<dbReference type="EMBL" id="JBELPZ010000008">
    <property type="protein sequence ID" value="MFL9844576.1"/>
    <property type="molecule type" value="Genomic_DNA"/>
</dbReference>
<dbReference type="Proteomes" id="UP001629156">
    <property type="component" value="Unassembled WGS sequence"/>
</dbReference>
<evidence type="ECO:0000313" key="3">
    <source>
        <dbReference type="Proteomes" id="UP001629156"/>
    </source>
</evidence>
<keyword evidence="3" id="KW-1185">Reference proteome</keyword>
<keyword evidence="1" id="KW-0732">Signal</keyword>
<evidence type="ECO:0008006" key="4">
    <source>
        <dbReference type="Google" id="ProtNLM"/>
    </source>
</evidence>
<accession>A0ABW8YZJ7</accession>